<dbReference type="Pfam" id="PF04570">
    <property type="entry name" value="zf-FLZ"/>
    <property type="match status" value="1"/>
</dbReference>
<organism evidence="5 6">
    <name type="scientific">Trapa incisa</name>
    <dbReference type="NCBI Taxonomy" id="236973"/>
    <lineage>
        <taxon>Eukaryota</taxon>
        <taxon>Viridiplantae</taxon>
        <taxon>Streptophyta</taxon>
        <taxon>Embryophyta</taxon>
        <taxon>Tracheophyta</taxon>
        <taxon>Spermatophyta</taxon>
        <taxon>Magnoliopsida</taxon>
        <taxon>eudicotyledons</taxon>
        <taxon>Gunneridae</taxon>
        <taxon>Pentapetalae</taxon>
        <taxon>rosids</taxon>
        <taxon>malvids</taxon>
        <taxon>Myrtales</taxon>
        <taxon>Lythraceae</taxon>
        <taxon>Trapa</taxon>
    </lineage>
</organism>
<dbReference type="AlphaFoldDB" id="A0AAN7H013"/>
<dbReference type="InterPro" id="IPR007650">
    <property type="entry name" value="Zf-FLZ_dom"/>
</dbReference>
<evidence type="ECO:0000259" key="4">
    <source>
        <dbReference type="Pfam" id="PF04570"/>
    </source>
</evidence>
<evidence type="ECO:0000256" key="2">
    <source>
        <dbReference type="ARBA" id="ARBA00022723"/>
    </source>
</evidence>
<evidence type="ECO:0000256" key="1">
    <source>
        <dbReference type="ARBA" id="ARBA00009374"/>
    </source>
</evidence>
<protein>
    <recommendedName>
        <fullName evidence="4">FLZ-type domain-containing protein</fullName>
    </recommendedName>
</protein>
<evidence type="ECO:0000313" key="5">
    <source>
        <dbReference type="EMBL" id="KAK4745527.1"/>
    </source>
</evidence>
<comment type="caution">
    <text evidence="5">The sequence shown here is derived from an EMBL/GenBank/DDBJ whole genome shotgun (WGS) entry which is preliminary data.</text>
</comment>
<proteinExistence type="inferred from homology"/>
<dbReference type="Proteomes" id="UP001345219">
    <property type="component" value="Chromosome 10"/>
</dbReference>
<keyword evidence="6" id="KW-1185">Reference proteome</keyword>
<sequence>MSKKMTGPMQHDQQICQITIYGSSALPEVHKKRSFSSLPGLFVGLKAKNLSDYSNYSTNSPTSPLDFLVFPNPGRSPRSPCEKMWDCDKIGLGIIDSLDDRPTESSDFKSIVFRPQLRMRDPKCIQSFGSLDEAGKYFPKKLFGSSNGKSPLNSPRFSDSFPSHETPRSLPKNFSFSRVHFKSSLGNEVSNLVFEINDFPTDSKPSACPLNSPRSGQGSSRMGNFSCTIPTLEAEIKLSEDYTCVTVHGPNPKTTHIYGDCIIVCNTINPSYDSLNNKVEQPVVVPSLLDMNLATSNWHPSDFLTRCAMCKKMLAADSDIYIYRFEILHVIGKIAFIPTKCLHLVFILMQFLLNSITDGCIIGECFLCH</sequence>
<keyword evidence="2" id="KW-0479">Metal-binding</keyword>
<gene>
    <name evidence="5" type="ORF">SAY87_011839</name>
</gene>
<dbReference type="PANTHER" id="PTHR46868:SF3">
    <property type="entry name" value="FCS-LIKE ZINC FINGER 11"/>
    <property type="match status" value="1"/>
</dbReference>
<dbReference type="EMBL" id="JAXIOK010000021">
    <property type="protein sequence ID" value="KAK4745527.1"/>
    <property type="molecule type" value="Genomic_DNA"/>
</dbReference>
<reference evidence="5 6" key="1">
    <citation type="journal article" date="2023" name="Hortic Res">
        <title>Pangenome of water caltrop reveals structural variations and asymmetric subgenome divergence after allopolyploidization.</title>
        <authorList>
            <person name="Zhang X."/>
            <person name="Chen Y."/>
            <person name="Wang L."/>
            <person name="Yuan Y."/>
            <person name="Fang M."/>
            <person name="Shi L."/>
            <person name="Lu R."/>
            <person name="Comes H.P."/>
            <person name="Ma Y."/>
            <person name="Chen Y."/>
            <person name="Huang G."/>
            <person name="Zhou Y."/>
            <person name="Zheng Z."/>
            <person name="Qiu Y."/>
        </authorList>
    </citation>
    <scope>NUCLEOTIDE SEQUENCE [LARGE SCALE GENOMIC DNA]</scope>
    <source>
        <tissue evidence="5">Roots</tissue>
    </source>
</reference>
<comment type="similarity">
    <text evidence="1">Belongs to the FLZ family.</text>
</comment>
<dbReference type="PANTHER" id="PTHR46868">
    <property type="entry name" value="FCS-LIKE ZINC FINGER 11"/>
    <property type="match status" value="1"/>
</dbReference>
<feature type="domain" description="FLZ-type" evidence="4">
    <location>
        <begin position="299"/>
        <end position="325"/>
    </location>
</feature>
<evidence type="ECO:0000313" key="6">
    <source>
        <dbReference type="Proteomes" id="UP001345219"/>
    </source>
</evidence>
<evidence type="ECO:0000256" key="3">
    <source>
        <dbReference type="ARBA" id="ARBA00022771"/>
    </source>
</evidence>
<name>A0AAN7H013_9MYRT</name>
<keyword evidence="3" id="KW-0863">Zinc-finger</keyword>
<dbReference type="InterPro" id="IPR044585">
    <property type="entry name" value="FLZ10/11"/>
</dbReference>
<keyword evidence="3" id="KW-0862">Zinc</keyword>
<dbReference type="GO" id="GO:0008270">
    <property type="term" value="F:zinc ion binding"/>
    <property type="evidence" value="ECO:0007669"/>
    <property type="project" value="UniProtKB-KW"/>
</dbReference>
<accession>A0AAN7H013</accession>